<dbReference type="PRINTS" id="PR00411">
    <property type="entry name" value="PNDRDTASEI"/>
</dbReference>
<dbReference type="InterPro" id="IPR036188">
    <property type="entry name" value="FAD/NAD-bd_sf"/>
</dbReference>
<evidence type="ECO:0000256" key="12">
    <source>
        <dbReference type="ARBA" id="ARBA00049187"/>
    </source>
</evidence>
<dbReference type="Pfam" id="PF02852">
    <property type="entry name" value="Pyr_redox_dim"/>
    <property type="match status" value="1"/>
</dbReference>
<dbReference type="PANTHER" id="PTHR22912:SF217">
    <property type="entry name" value="DIHYDROLIPOYL DEHYDROGENASE"/>
    <property type="match status" value="1"/>
</dbReference>
<organism evidence="16 17">
    <name type="scientific">Geoalkalibacter halelectricus</name>
    <dbReference type="NCBI Taxonomy" id="2847045"/>
    <lineage>
        <taxon>Bacteria</taxon>
        <taxon>Pseudomonadati</taxon>
        <taxon>Thermodesulfobacteriota</taxon>
        <taxon>Desulfuromonadia</taxon>
        <taxon>Desulfuromonadales</taxon>
        <taxon>Geoalkalibacteraceae</taxon>
        <taxon>Geoalkalibacter</taxon>
    </lineage>
</organism>
<evidence type="ECO:0000256" key="1">
    <source>
        <dbReference type="ARBA" id="ARBA00004496"/>
    </source>
</evidence>
<keyword evidence="5" id="KW-0963">Cytoplasm</keyword>
<evidence type="ECO:0000256" key="6">
    <source>
        <dbReference type="ARBA" id="ARBA00022630"/>
    </source>
</evidence>
<dbReference type="Gene3D" id="3.50.50.60">
    <property type="entry name" value="FAD/NAD(P)-binding domain"/>
    <property type="match status" value="2"/>
</dbReference>
<name>A0ABY5ZIP8_9BACT</name>
<dbReference type="PRINTS" id="PR00368">
    <property type="entry name" value="FADPNR"/>
</dbReference>
<keyword evidence="17" id="KW-1185">Reference proteome</keyword>
<evidence type="ECO:0000256" key="8">
    <source>
        <dbReference type="ARBA" id="ARBA00023002"/>
    </source>
</evidence>
<comment type="miscellaneous">
    <text evidence="13">The active site is a redox-active disulfide bond.</text>
</comment>
<dbReference type="InterPro" id="IPR006258">
    <property type="entry name" value="Lipoamide_DH"/>
</dbReference>
<evidence type="ECO:0000259" key="15">
    <source>
        <dbReference type="Pfam" id="PF07992"/>
    </source>
</evidence>
<keyword evidence="10" id="KW-1015">Disulfide bond</keyword>
<dbReference type="SUPFAM" id="SSF51905">
    <property type="entry name" value="FAD/NAD(P)-binding domain"/>
    <property type="match status" value="1"/>
</dbReference>
<dbReference type="InterPro" id="IPR004099">
    <property type="entry name" value="Pyr_nucl-diS_OxRdtase_dimer"/>
</dbReference>
<dbReference type="PROSITE" id="PS00076">
    <property type="entry name" value="PYRIDINE_REDOX_1"/>
    <property type="match status" value="1"/>
</dbReference>
<dbReference type="InterPro" id="IPR050151">
    <property type="entry name" value="Class-I_Pyr_Nuc-Dis_Oxidored"/>
</dbReference>
<accession>A0ABY5ZIP8</accession>
<dbReference type="InterPro" id="IPR023753">
    <property type="entry name" value="FAD/NAD-binding_dom"/>
</dbReference>
<sequence length="465" mass="49104">MTEYDIAVIGGGPGGYVAAIRAAQQGACVCLIEAERVGGTCLNHGCIPTKALYSTAQLLHRMRQAEEHGILVDTPRFDFAKAATRKDEVVKKLVGGVEQLLKANKVELYRGKASLEGPGRLRIQRPDVTARLRAKNIIIATGSRAVRPEAFAVDGRNVLTSREILAIKELPESLLVIGGGYIGCEFASIFAAFGTQVTVVEQLPRLLGGSDPQVVKEVEKSFQQAGIAVHTDTTVEGLEVDSGRVRVRLSGRDEVSVEKVLVAVGRTPNSADLGLEEAGVKTEKGAILVDEGMRTSQAGIFAIGDVTNIIQLAHVASYQAGIAVANALGGDEKADYQVVPSAIFTLPEIGQVGLTEEAARERDLDFEVGRFSYQASSKALCDGEARGLVKLVAAADDGRILGASFVGEEASSLVAEAAVAMAAGLSAEALGRVIHAHPTLPEMVMEAAEDVHGLAVHKTGRKRNR</sequence>
<evidence type="ECO:0000256" key="4">
    <source>
        <dbReference type="ARBA" id="ARBA00016961"/>
    </source>
</evidence>
<evidence type="ECO:0000256" key="2">
    <source>
        <dbReference type="ARBA" id="ARBA00007532"/>
    </source>
</evidence>
<dbReference type="InterPro" id="IPR012999">
    <property type="entry name" value="Pyr_OxRdtase_I_AS"/>
</dbReference>
<dbReference type="Proteomes" id="UP001060414">
    <property type="component" value="Chromosome"/>
</dbReference>
<dbReference type="RefSeq" id="WP_260747372.1">
    <property type="nucleotide sequence ID" value="NZ_CP092109.1"/>
</dbReference>
<dbReference type="Gene3D" id="3.30.390.30">
    <property type="match status" value="1"/>
</dbReference>
<dbReference type="InterPro" id="IPR016156">
    <property type="entry name" value="FAD/NAD-linked_Rdtase_dimer_sf"/>
</dbReference>
<evidence type="ECO:0000256" key="10">
    <source>
        <dbReference type="ARBA" id="ARBA00023157"/>
    </source>
</evidence>
<evidence type="ECO:0000256" key="9">
    <source>
        <dbReference type="ARBA" id="ARBA00023027"/>
    </source>
</evidence>
<dbReference type="NCBIfam" id="TIGR01350">
    <property type="entry name" value="lipoamide_DH"/>
    <property type="match status" value="1"/>
</dbReference>
<evidence type="ECO:0000256" key="13">
    <source>
        <dbReference type="RuleBase" id="RU003692"/>
    </source>
</evidence>
<comment type="cofactor">
    <cofactor evidence="13">
        <name>FAD</name>
        <dbReference type="ChEBI" id="CHEBI:57692"/>
    </cofactor>
    <text evidence="13">Binds 1 FAD per subunit.</text>
</comment>
<keyword evidence="11 13" id="KW-0676">Redox-active center</keyword>
<dbReference type="EMBL" id="CP092109">
    <property type="protein sequence ID" value="UWZ79017.1"/>
    <property type="molecule type" value="Genomic_DNA"/>
</dbReference>
<comment type="subcellular location">
    <subcellularLocation>
        <location evidence="1">Cytoplasm</location>
    </subcellularLocation>
</comment>
<evidence type="ECO:0000313" key="17">
    <source>
        <dbReference type="Proteomes" id="UP001060414"/>
    </source>
</evidence>
<protein>
    <recommendedName>
        <fullName evidence="4 13">Dihydrolipoyl dehydrogenase</fullName>
        <ecNumber evidence="3 13">1.8.1.4</ecNumber>
    </recommendedName>
</protein>
<dbReference type="SUPFAM" id="SSF55424">
    <property type="entry name" value="FAD/NAD-linked reductases, dimerisation (C-terminal) domain"/>
    <property type="match status" value="1"/>
</dbReference>
<dbReference type="GO" id="GO:0004148">
    <property type="term" value="F:dihydrolipoyl dehydrogenase (NADH) activity"/>
    <property type="evidence" value="ECO:0007669"/>
    <property type="project" value="UniProtKB-EC"/>
</dbReference>
<keyword evidence="7 13" id="KW-0274">FAD</keyword>
<dbReference type="EC" id="1.8.1.4" evidence="3 13"/>
<keyword evidence="6 13" id="KW-0285">Flavoprotein</keyword>
<feature type="domain" description="Pyridine nucleotide-disulphide oxidoreductase dimerisation" evidence="14">
    <location>
        <begin position="339"/>
        <end position="448"/>
    </location>
</feature>
<evidence type="ECO:0000256" key="7">
    <source>
        <dbReference type="ARBA" id="ARBA00022827"/>
    </source>
</evidence>
<evidence type="ECO:0000256" key="3">
    <source>
        <dbReference type="ARBA" id="ARBA00012608"/>
    </source>
</evidence>
<dbReference type="PIRSF" id="PIRSF000350">
    <property type="entry name" value="Mercury_reductase_MerA"/>
    <property type="match status" value="1"/>
</dbReference>
<dbReference type="PANTHER" id="PTHR22912">
    <property type="entry name" value="DISULFIDE OXIDOREDUCTASE"/>
    <property type="match status" value="1"/>
</dbReference>
<evidence type="ECO:0000256" key="5">
    <source>
        <dbReference type="ARBA" id="ARBA00022490"/>
    </source>
</evidence>
<dbReference type="Pfam" id="PF07992">
    <property type="entry name" value="Pyr_redox_2"/>
    <property type="match status" value="1"/>
</dbReference>
<comment type="catalytic activity">
    <reaction evidence="12 13">
        <text>N(6)-[(R)-dihydrolipoyl]-L-lysyl-[protein] + NAD(+) = N(6)-[(R)-lipoyl]-L-lysyl-[protein] + NADH + H(+)</text>
        <dbReference type="Rhea" id="RHEA:15045"/>
        <dbReference type="Rhea" id="RHEA-COMP:10474"/>
        <dbReference type="Rhea" id="RHEA-COMP:10475"/>
        <dbReference type="ChEBI" id="CHEBI:15378"/>
        <dbReference type="ChEBI" id="CHEBI:57540"/>
        <dbReference type="ChEBI" id="CHEBI:57945"/>
        <dbReference type="ChEBI" id="CHEBI:83099"/>
        <dbReference type="ChEBI" id="CHEBI:83100"/>
        <dbReference type="EC" id="1.8.1.4"/>
    </reaction>
</comment>
<dbReference type="InterPro" id="IPR001100">
    <property type="entry name" value="Pyr_nuc-diS_OxRdtase"/>
</dbReference>
<reference evidence="16" key="1">
    <citation type="journal article" date="2022" name="Environ. Microbiol.">
        <title>Geoalkalibacter halelectricus SAP #1 sp. nov. possessing extracellular electron transfer and mineral#reducing capabilities from a haloalkaline environment.</title>
        <authorList>
            <person name="Yadav S."/>
            <person name="Singh R."/>
            <person name="Sundharam S.S."/>
            <person name="Chaudhary S."/>
            <person name="Krishnamurthi S."/>
            <person name="Patil S.A."/>
        </authorList>
    </citation>
    <scope>NUCLEOTIDE SEQUENCE</scope>
    <source>
        <strain evidence="16">SAP-1</strain>
    </source>
</reference>
<comment type="similarity">
    <text evidence="2 13">Belongs to the class-I pyridine nucleotide-disulfide oxidoreductase family.</text>
</comment>
<evidence type="ECO:0000259" key="14">
    <source>
        <dbReference type="Pfam" id="PF02852"/>
    </source>
</evidence>
<proteinExistence type="inferred from homology"/>
<evidence type="ECO:0000313" key="16">
    <source>
        <dbReference type="EMBL" id="UWZ79017.1"/>
    </source>
</evidence>
<keyword evidence="8 13" id="KW-0560">Oxidoreductase</keyword>
<keyword evidence="9 13" id="KW-0520">NAD</keyword>
<gene>
    <name evidence="16" type="primary">lpdA</name>
    <name evidence="16" type="ORF">L9S41_15230</name>
</gene>
<feature type="domain" description="FAD/NAD(P)-binding" evidence="15">
    <location>
        <begin position="4"/>
        <end position="320"/>
    </location>
</feature>
<evidence type="ECO:0000256" key="11">
    <source>
        <dbReference type="ARBA" id="ARBA00023284"/>
    </source>
</evidence>